<keyword evidence="18" id="KW-0131">Cell cycle</keyword>
<accession>A0A7T6Y7L5</accession>
<evidence type="ECO:0000256" key="2">
    <source>
        <dbReference type="ARBA" id="ARBA00004370"/>
    </source>
</evidence>
<dbReference type="Gene3D" id="3.40.50.300">
    <property type="entry name" value="P-loop containing nucleotide triphosphate hydrolases"/>
    <property type="match status" value="1"/>
</dbReference>
<dbReference type="FunFam" id="1.10.8.60:FF:000001">
    <property type="entry name" value="ATP-dependent zinc metalloprotease FtsH"/>
    <property type="match status" value="1"/>
</dbReference>
<evidence type="ECO:0000256" key="9">
    <source>
        <dbReference type="ARBA" id="ARBA00022801"/>
    </source>
</evidence>
<dbReference type="FunFam" id="3.40.50.300:FF:000001">
    <property type="entry name" value="ATP-dependent zinc metalloprotease FtsH"/>
    <property type="match status" value="1"/>
</dbReference>
<evidence type="ECO:0000256" key="1">
    <source>
        <dbReference type="ARBA" id="ARBA00001947"/>
    </source>
</evidence>
<organism evidence="18">
    <name type="scientific">Poterioochromonas malhamensis</name>
    <dbReference type="NCBI Taxonomy" id="88167"/>
    <lineage>
        <taxon>Eukaryota</taxon>
        <taxon>Sar</taxon>
        <taxon>Stramenopiles</taxon>
        <taxon>Ochrophyta</taxon>
        <taxon>Synurophyceae</taxon>
        <taxon>Ochromonadales</taxon>
        <taxon>Ochromonadaceae</taxon>
        <taxon>Poterioochromonas</taxon>
    </lineage>
</organism>
<keyword evidence="6" id="KW-0812">Transmembrane</keyword>
<dbReference type="InterPro" id="IPR003960">
    <property type="entry name" value="ATPase_AAA_CS"/>
</dbReference>
<dbReference type="EMBL" id="MW175522">
    <property type="protein sequence ID" value="QQK55055.1"/>
    <property type="molecule type" value="Genomic_DNA"/>
</dbReference>
<evidence type="ECO:0000256" key="8">
    <source>
        <dbReference type="ARBA" id="ARBA00022741"/>
    </source>
</evidence>
<dbReference type="Gene3D" id="1.10.8.60">
    <property type="match status" value="1"/>
</dbReference>
<dbReference type="GO" id="GO:0005524">
    <property type="term" value="F:ATP binding"/>
    <property type="evidence" value="ECO:0007669"/>
    <property type="project" value="UniProtKB-KW"/>
</dbReference>
<evidence type="ECO:0000259" key="17">
    <source>
        <dbReference type="SMART" id="SM00382"/>
    </source>
</evidence>
<name>A0A7T6Y7L5_9STRA</name>
<evidence type="ECO:0000256" key="3">
    <source>
        <dbReference type="ARBA" id="ARBA00010044"/>
    </source>
</evidence>
<evidence type="ECO:0000256" key="6">
    <source>
        <dbReference type="ARBA" id="ARBA00022692"/>
    </source>
</evidence>
<dbReference type="GO" id="GO:0009535">
    <property type="term" value="C:chloroplast thylakoid membrane"/>
    <property type="evidence" value="ECO:0007669"/>
    <property type="project" value="TreeGrafter"/>
</dbReference>
<keyword evidence="14" id="KW-0472">Membrane</keyword>
<comment type="cofactor">
    <cofactor evidence="1">
        <name>Zn(2+)</name>
        <dbReference type="ChEBI" id="CHEBI:29105"/>
    </cofactor>
</comment>
<sequence>MINYLLLIFFLSFLFFYFINDLVNNSWELIYENLAYLFSLKTDVKNITQKDLKINAILEKQFKRFSSNNRLKSINLLLKFHEIFLAKPEDILKLKNFLKNHDSFLKNADKNTENDLSNLFLSTKENLGALNEKNQEDFDEKNFNEKPINDFSRQEDSNPPSNFSDFMSLNKGNIEVLSDTGIRFTDIAGNDSAKKEIEQIIDFLKNPEIYKRLGAEIPKGVLLGGPPGTGKTLFAKAIAGEAGVPFLKASGSEFVELLIGLGAARVRELFSKARSLQPCIVFIDEIDSVAKARSGGRNLNPGNDERDQTLNQLLVEMDGFEPSTGIIVIGATNRTNVLDPAIQRPGRFDRQIMLTYPSLNAREAILKVHSRNKKIAESVSIIEIAQKTAGFSGADIENLLNEAAILATRRKKKVITTSDIDDTLDKIATRGASGIDTSRMKLKLIRAFPEVAYCYLIHTFSDSLVLDKLTLVTKGKKKLKPSSKFLPSVVTQYQTKLSLLIEIVNLLSRFSTEKIILGESELTTDRSRELKQVTSTLQLLTSEYGMANLRLLNLDPDFSSQQDFFTSDETRNINDNYSLDLINSLLFLGTYHIKSLMLGEERIVDELLKHEELDRFFFTRIANEYYSAVKKKDLLMELRKSLILKVLIKLNFIKNIKKK</sequence>
<dbReference type="SMART" id="SM00382">
    <property type="entry name" value="AAA"/>
    <property type="match status" value="1"/>
</dbReference>
<evidence type="ECO:0000256" key="4">
    <source>
        <dbReference type="ARBA" id="ARBA00010550"/>
    </source>
</evidence>
<dbReference type="SUPFAM" id="SSF52540">
    <property type="entry name" value="P-loop containing nucleoside triphosphate hydrolases"/>
    <property type="match status" value="1"/>
</dbReference>
<keyword evidence="12" id="KW-1133">Transmembrane helix</keyword>
<keyword evidence="8 15" id="KW-0547">Nucleotide-binding</keyword>
<dbReference type="AlphaFoldDB" id="A0A7T6Y7L5"/>
<dbReference type="SUPFAM" id="SSF140990">
    <property type="entry name" value="FtsH protease domain-like"/>
    <property type="match status" value="1"/>
</dbReference>
<gene>
    <name evidence="18" type="primary">ftsH</name>
</gene>
<geneLocation type="plastid" evidence="18"/>
<dbReference type="GO" id="GO:0046872">
    <property type="term" value="F:metal ion binding"/>
    <property type="evidence" value="ECO:0007669"/>
    <property type="project" value="UniProtKB-KW"/>
</dbReference>
<comment type="similarity">
    <text evidence="3">In the C-terminal section; belongs to the peptidase M41 family.</text>
</comment>
<feature type="compositionally biased region" description="Basic and acidic residues" evidence="16">
    <location>
        <begin position="133"/>
        <end position="156"/>
    </location>
</feature>
<keyword evidence="11 15" id="KW-0067">ATP-binding</keyword>
<dbReference type="PANTHER" id="PTHR23076:SF139">
    <property type="entry name" value="ATP-DEPENDENT ZINC METALLOPROTEASE FTSH 2, CHLOROPLASTIC"/>
    <property type="match status" value="1"/>
</dbReference>
<dbReference type="InterPro" id="IPR003593">
    <property type="entry name" value="AAA+_ATPase"/>
</dbReference>
<reference evidence="18" key="1">
    <citation type="submission" date="2020-10" db="EMBL/GenBank/DDBJ databases">
        <title>Complete chloroplast genome of the Synurophyceae Poterioochromonas malhamensis (Pringsheim) R.A.Andersen 2017 from Van Lake in Eastern Anatolia.</title>
        <authorList>
            <person name="Gastineau R."/>
            <person name="Yilmaz E."/>
            <person name="Solak C.N."/>
            <person name="Lemieux C."/>
            <person name="Turmel M."/>
            <person name="Witkowski A."/>
        </authorList>
    </citation>
    <scope>NUCLEOTIDE SEQUENCE</scope>
    <source>
        <strain evidence="18">SZCZR2049</strain>
    </source>
</reference>
<evidence type="ECO:0000256" key="16">
    <source>
        <dbReference type="SAM" id="MobiDB-lite"/>
    </source>
</evidence>
<evidence type="ECO:0000256" key="13">
    <source>
        <dbReference type="ARBA" id="ARBA00023049"/>
    </source>
</evidence>
<evidence type="ECO:0000256" key="10">
    <source>
        <dbReference type="ARBA" id="ARBA00022833"/>
    </source>
</evidence>
<evidence type="ECO:0000256" key="15">
    <source>
        <dbReference type="RuleBase" id="RU003651"/>
    </source>
</evidence>
<keyword evidence="9" id="KW-0378">Hydrolase</keyword>
<evidence type="ECO:0000256" key="11">
    <source>
        <dbReference type="ARBA" id="ARBA00022840"/>
    </source>
</evidence>
<evidence type="ECO:0000256" key="7">
    <source>
        <dbReference type="ARBA" id="ARBA00022723"/>
    </source>
</evidence>
<keyword evidence="10" id="KW-0862">Zinc</keyword>
<dbReference type="GeneID" id="67132951"/>
<dbReference type="Gene3D" id="1.20.58.760">
    <property type="entry name" value="Peptidase M41"/>
    <property type="match status" value="1"/>
</dbReference>
<dbReference type="Pfam" id="PF17862">
    <property type="entry name" value="AAA_lid_3"/>
    <property type="match status" value="1"/>
</dbReference>
<dbReference type="GO" id="GO:0051301">
    <property type="term" value="P:cell division"/>
    <property type="evidence" value="ECO:0007669"/>
    <property type="project" value="UniProtKB-KW"/>
</dbReference>
<dbReference type="GO" id="GO:0004176">
    <property type="term" value="F:ATP-dependent peptidase activity"/>
    <property type="evidence" value="ECO:0007669"/>
    <property type="project" value="InterPro"/>
</dbReference>
<proteinExistence type="inferred from homology"/>
<dbReference type="GO" id="GO:0016887">
    <property type="term" value="F:ATP hydrolysis activity"/>
    <property type="evidence" value="ECO:0007669"/>
    <property type="project" value="InterPro"/>
</dbReference>
<dbReference type="GO" id="GO:0010304">
    <property type="term" value="P:PSII associated light-harvesting complex II catabolic process"/>
    <property type="evidence" value="ECO:0007669"/>
    <property type="project" value="UniProtKB-ARBA"/>
</dbReference>
<evidence type="ECO:0000256" key="14">
    <source>
        <dbReference type="ARBA" id="ARBA00023136"/>
    </source>
</evidence>
<dbReference type="GO" id="GO:0006508">
    <property type="term" value="P:proteolysis"/>
    <property type="evidence" value="ECO:0007669"/>
    <property type="project" value="UniProtKB-KW"/>
</dbReference>
<keyword evidence="7" id="KW-0479">Metal-binding</keyword>
<dbReference type="RefSeq" id="YP_010139389.1">
    <property type="nucleotide sequence ID" value="NC_056910.1"/>
</dbReference>
<keyword evidence="5" id="KW-0645">Protease</keyword>
<dbReference type="InterPro" id="IPR027417">
    <property type="entry name" value="P-loop_NTPase"/>
</dbReference>
<evidence type="ECO:0000313" key="18">
    <source>
        <dbReference type="EMBL" id="QQK55055.1"/>
    </source>
</evidence>
<protein>
    <submittedName>
        <fullName evidence="18">Cell division protein</fullName>
    </submittedName>
</protein>
<comment type="similarity">
    <text evidence="4">In the N-terminal section; belongs to the AAA ATPase family.</text>
</comment>
<evidence type="ECO:0000256" key="5">
    <source>
        <dbReference type="ARBA" id="ARBA00022670"/>
    </source>
</evidence>
<keyword evidence="18" id="KW-0132">Cell division</keyword>
<dbReference type="Pfam" id="PF00004">
    <property type="entry name" value="AAA"/>
    <property type="match status" value="1"/>
</dbReference>
<keyword evidence="18" id="KW-0934">Plastid</keyword>
<comment type="similarity">
    <text evidence="15">Belongs to the AAA ATPase family.</text>
</comment>
<feature type="region of interest" description="Disordered" evidence="16">
    <location>
        <begin position="132"/>
        <end position="160"/>
    </location>
</feature>
<comment type="subcellular location">
    <subcellularLocation>
        <location evidence="2">Membrane</location>
    </subcellularLocation>
</comment>
<feature type="domain" description="AAA+ ATPase" evidence="17">
    <location>
        <begin position="217"/>
        <end position="358"/>
    </location>
</feature>
<dbReference type="InterPro" id="IPR003959">
    <property type="entry name" value="ATPase_AAA_core"/>
</dbReference>
<dbReference type="InterPro" id="IPR037219">
    <property type="entry name" value="Peptidase_M41-like"/>
</dbReference>
<evidence type="ECO:0000256" key="12">
    <source>
        <dbReference type="ARBA" id="ARBA00022989"/>
    </source>
</evidence>
<dbReference type="GO" id="GO:0004222">
    <property type="term" value="F:metalloendopeptidase activity"/>
    <property type="evidence" value="ECO:0007669"/>
    <property type="project" value="InterPro"/>
</dbReference>
<dbReference type="PROSITE" id="PS00674">
    <property type="entry name" value="AAA"/>
    <property type="match status" value="1"/>
</dbReference>
<dbReference type="InterPro" id="IPR041569">
    <property type="entry name" value="AAA_lid_3"/>
</dbReference>
<dbReference type="PANTHER" id="PTHR23076">
    <property type="entry name" value="METALLOPROTEASE M41 FTSH"/>
    <property type="match status" value="1"/>
</dbReference>
<keyword evidence="13" id="KW-0482">Metalloprotease</keyword>
<dbReference type="CDD" id="cd19501">
    <property type="entry name" value="RecA-like_FtsH"/>
    <property type="match status" value="1"/>
</dbReference>